<accession>A0A419DFH1</accession>
<sequence length="108" mass="11271">MTDNTKFPKFGAISPDLKVPLILGPEPRDVVHLGRNDAAVLYLCLCHNGSQGCDSLIGGLSVSNLGSGRAILAIGKANVSVSKGTFVPLLITQAMNPITEGEKELQVA</sequence>
<organism evidence="1 2">
    <name type="scientific">candidate division WS5 bacterium</name>
    <dbReference type="NCBI Taxonomy" id="2093353"/>
    <lineage>
        <taxon>Bacteria</taxon>
        <taxon>candidate division WS5</taxon>
    </lineage>
</organism>
<gene>
    <name evidence="1" type="ORF">C4544_01610</name>
</gene>
<reference evidence="1 2" key="1">
    <citation type="journal article" date="2017" name="ISME J.">
        <title>Energy and carbon metabolisms in a deep terrestrial subsurface fluid microbial community.</title>
        <authorList>
            <person name="Momper L."/>
            <person name="Jungbluth S.P."/>
            <person name="Lee M.D."/>
            <person name="Amend J.P."/>
        </authorList>
    </citation>
    <scope>NUCLEOTIDE SEQUENCE [LARGE SCALE GENOMIC DNA]</scope>
    <source>
        <strain evidence="1">SURF_29</strain>
    </source>
</reference>
<comment type="caution">
    <text evidence="1">The sequence shown here is derived from an EMBL/GenBank/DDBJ whole genome shotgun (WGS) entry which is preliminary data.</text>
</comment>
<dbReference type="Proteomes" id="UP000285655">
    <property type="component" value="Unassembled WGS sequence"/>
</dbReference>
<dbReference type="AlphaFoldDB" id="A0A419DFH1"/>
<evidence type="ECO:0000313" key="1">
    <source>
        <dbReference type="EMBL" id="RJO61869.1"/>
    </source>
</evidence>
<name>A0A419DFH1_9BACT</name>
<evidence type="ECO:0000313" key="2">
    <source>
        <dbReference type="Proteomes" id="UP000285655"/>
    </source>
</evidence>
<dbReference type="EMBL" id="QZJW01000008">
    <property type="protein sequence ID" value="RJO61869.1"/>
    <property type="molecule type" value="Genomic_DNA"/>
</dbReference>
<protein>
    <submittedName>
        <fullName evidence="1">Uncharacterized protein</fullName>
    </submittedName>
</protein>
<proteinExistence type="predicted"/>